<sequence length="121" mass="13795">MAAIPKGKGEIGKDMVVLFEDQQKINLFAKKNSLLNDIKDQITEKERIFKNVEDAADELILFDDDQMVPYPFHLDHQRGAAKVGGLQVGTAKRIRQIKRTSQQHRRTTFQSQVTALCKVWG</sequence>
<dbReference type="STRING" id="400682.A0A1X7V5R3"/>
<dbReference type="EnsemblMetazoa" id="Aqu2.1.34857_001">
    <property type="protein sequence ID" value="Aqu2.1.34857_001"/>
    <property type="gene ID" value="Aqu2.1.34857"/>
</dbReference>
<dbReference type="PANTHER" id="PTHR21100:SF9">
    <property type="entry name" value="PREFOLDIN SUBUNIT 4"/>
    <property type="match status" value="1"/>
</dbReference>
<dbReference type="PANTHER" id="PTHR21100">
    <property type="entry name" value="PREFOLDIN SUBUNIT 4"/>
    <property type="match status" value="1"/>
</dbReference>
<organism evidence="2">
    <name type="scientific">Amphimedon queenslandica</name>
    <name type="common">Sponge</name>
    <dbReference type="NCBI Taxonomy" id="400682"/>
    <lineage>
        <taxon>Eukaryota</taxon>
        <taxon>Metazoa</taxon>
        <taxon>Porifera</taxon>
        <taxon>Demospongiae</taxon>
        <taxon>Heteroscleromorpha</taxon>
        <taxon>Haplosclerida</taxon>
        <taxon>Niphatidae</taxon>
        <taxon>Amphimedon</taxon>
    </lineage>
</organism>
<keyword evidence="1" id="KW-0143">Chaperone</keyword>
<dbReference type="GO" id="GO:0006457">
    <property type="term" value="P:protein folding"/>
    <property type="evidence" value="ECO:0007669"/>
    <property type="project" value="InterPro"/>
</dbReference>
<name>A0A1X7V5R3_AMPQE</name>
<dbReference type="AlphaFoldDB" id="A0A1X7V5R3"/>
<proteinExistence type="predicted"/>
<dbReference type="InterPro" id="IPR016661">
    <property type="entry name" value="PFDN4"/>
</dbReference>
<evidence type="ECO:0000313" key="2">
    <source>
        <dbReference type="EnsemblMetazoa" id="Aqu2.1.34857_001"/>
    </source>
</evidence>
<dbReference type="GO" id="GO:0005737">
    <property type="term" value="C:cytoplasm"/>
    <property type="evidence" value="ECO:0007669"/>
    <property type="project" value="TreeGrafter"/>
</dbReference>
<dbReference type="InParanoid" id="A0A1X7V5R3"/>
<protein>
    <submittedName>
        <fullName evidence="2">Uncharacterized protein</fullName>
    </submittedName>
</protein>
<dbReference type="GO" id="GO:0051082">
    <property type="term" value="F:unfolded protein binding"/>
    <property type="evidence" value="ECO:0007669"/>
    <property type="project" value="TreeGrafter"/>
</dbReference>
<accession>A0A1X7V5R3</accession>
<dbReference type="GO" id="GO:0016272">
    <property type="term" value="C:prefoldin complex"/>
    <property type="evidence" value="ECO:0007669"/>
    <property type="project" value="InterPro"/>
</dbReference>
<dbReference type="OrthoDB" id="10250441at2759"/>
<evidence type="ECO:0000256" key="1">
    <source>
        <dbReference type="ARBA" id="ARBA00023186"/>
    </source>
</evidence>
<reference evidence="2" key="1">
    <citation type="submission" date="2017-05" db="UniProtKB">
        <authorList>
            <consortium name="EnsemblMetazoa"/>
        </authorList>
    </citation>
    <scope>IDENTIFICATION</scope>
</reference>